<name>A0ABT1AE09_9RALS</name>
<evidence type="ECO:0000313" key="1">
    <source>
        <dbReference type="EMBL" id="MCO5396579.1"/>
    </source>
</evidence>
<dbReference type="Proteomes" id="UP001162811">
    <property type="component" value="Unassembled WGS sequence"/>
</dbReference>
<protein>
    <submittedName>
        <fullName evidence="1">Uncharacterized protein</fullName>
    </submittedName>
</protein>
<evidence type="ECO:0000313" key="2">
    <source>
        <dbReference type="Proteomes" id="UP001162811"/>
    </source>
</evidence>
<keyword evidence="2" id="KW-1185">Reference proteome</keyword>
<reference evidence="1" key="1">
    <citation type="submission" date="2022-06" db="EMBL/GenBank/DDBJ databases">
        <authorList>
            <person name="Lu C.-H."/>
        </authorList>
    </citation>
    <scope>NUCLEOTIDE SEQUENCE</scope>
    <source>
        <strain evidence="1">21MJYT02-11</strain>
    </source>
</reference>
<sequence length="78" mass="8595">MSPISKSLLVSFTDSEGVRKQLLIDAPLPCTEKSALIQLLMAKGVDVPLLIDVSELRRRAKQLALAEISWTTTDRSTQ</sequence>
<reference evidence="1" key="2">
    <citation type="journal article" date="2023" name="Front. Microbiol.">
        <title>Ralstonia chuxiongensis sp. nov., Ralstonia mojiangensis sp. nov., and Ralstonia soli sp. nov., isolated from tobacco fields, are three novel species in the family Burkholderiaceae.</title>
        <authorList>
            <person name="Lu C.H."/>
            <person name="Zhang Y.Y."/>
            <person name="Jiang N."/>
            <person name="Chen W."/>
            <person name="Shao X."/>
            <person name="Zhao Z.M."/>
            <person name="Lu W.L."/>
            <person name="Hu X."/>
            <person name="Xi Y.X."/>
            <person name="Zou S.Y."/>
            <person name="Wei Q.J."/>
            <person name="Lin Z.L."/>
            <person name="Gong L."/>
            <person name="Gai X.T."/>
            <person name="Zhang L.Q."/>
            <person name="Li J.Y."/>
            <person name="Jin Y."/>
            <person name="Xia Z.Y."/>
        </authorList>
    </citation>
    <scope>NUCLEOTIDE SEQUENCE</scope>
    <source>
        <strain evidence="1">21MJYT02-11</strain>
    </source>
</reference>
<proteinExistence type="predicted"/>
<accession>A0ABT1AE09</accession>
<organism evidence="1 2">
    <name type="scientific">Ralstonia soli</name>
    <dbReference type="NCBI Taxonomy" id="2953896"/>
    <lineage>
        <taxon>Bacteria</taxon>
        <taxon>Pseudomonadati</taxon>
        <taxon>Pseudomonadota</taxon>
        <taxon>Betaproteobacteria</taxon>
        <taxon>Burkholderiales</taxon>
        <taxon>Burkholderiaceae</taxon>
        <taxon>Ralstonia</taxon>
    </lineage>
</organism>
<gene>
    <name evidence="1" type="ORF">NG900_00015</name>
</gene>
<dbReference type="RefSeq" id="WP_252675504.1">
    <property type="nucleotide sequence ID" value="NZ_JAMXHT010000001.1"/>
</dbReference>
<comment type="caution">
    <text evidence="1">The sequence shown here is derived from an EMBL/GenBank/DDBJ whole genome shotgun (WGS) entry which is preliminary data.</text>
</comment>
<dbReference type="EMBL" id="JAMXHT010000001">
    <property type="protein sequence ID" value="MCO5396579.1"/>
    <property type="molecule type" value="Genomic_DNA"/>
</dbReference>